<comment type="subcellular location">
    <subcellularLocation>
        <location evidence="2">Membrane</location>
        <topology evidence="2">Single-pass membrane protein</topology>
    </subcellularLocation>
</comment>
<dbReference type="PANTHER" id="PTHR47953">
    <property type="entry name" value="OS08G0105600 PROTEIN"/>
    <property type="match status" value="1"/>
</dbReference>
<reference evidence="13" key="1">
    <citation type="journal article" date="2018" name="DNA Res.">
        <title>Multiple hybrid de novo genome assembly of finger millet, an orphan allotetraploid crop.</title>
        <authorList>
            <person name="Hatakeyama M."/>
            <person name="Aluri S."/>
            <person name="Balachadran M.T."/>
            <person name="Sivarajan S.R."/>
            <person name="Patrignani A."/>
            <person name="Gruter S."/>
            <person name="Poveda L."/>
            <person name="Shimizu-Inatsugi R."/>
            <person name="Baeten J."/>
            <person name="Francoijs K.J."/>
            <person name="Nataraja K.N."/>
            <person name="Reddy Y.A.N."/>
            <person name="Phadnis S."/>
            <person name="Ravikumar R.L."/>
            <person name="Schlapbach R."/>
            <person name="Sreeman S.M."/>
            <person name="Shimizu K.K."/>
        </authorList>
    </citation>
    <scope>NUCLEOTIDE SEQUENCE</scope>
</reference>
<evidence type="ECO:0000313" key="14">
    <source>
        <dbReference type="Proteomes" id="UP001054889"/>
    </source>
</evidence>
<dbReference type="PANTHER" id="PTHR47953:SF19">
    <property type="entry name" value="OS06G0641600 PROTEIN"/>
    <property type="match status" value="1"/>
</dbReference>
<feature type="transmembrane region" description="Helical" evidence="12">
    <location>
        <begin position="7"/>
        <end position="28"/>
    </location>
</feature>
<keyword evidence="4" id="KW-0349">Heme</keyword>
<dbReference type="Gene3D" id="1.10.630.10">
    <property type="entry name" value="Cytochrome P450"/>
    <property type="match status" value="1"/>
</dbReference>
<reference evidence="13" key="2">
    <citation type="submission" date="2021-12" db="EMBL/GenBank/DDBJ databases">
        <title>Resequencing data analysis of finger millet.</title>
        <authorList>
            <person name="Hatakeyama M."/>
            <person name="Aluri S."/>
            <person name="Balachadran M.T."/>
            <person name="Sivarajan S.R."/>
            <person name="Poveda L."/>
            <person name="Shimizu-Inatsugi R."/>
            <person name="Schlapbach R."/>
            <person name="Sreeman S.M."/>
            <person name="Shimizu K.K."/>
        </authorList>
    </citation>
    <scope>NUCLEOTIDE SEQUENCE</scope>
</reference>
<keyword evidence="9" id="KW-0408">Iron</keyword>
<evidence type="ECO:0000256" key="8">
    <source>
        <dbReference type="ARBA" id="ARBA00023002"/>
    </source>
</evidence>
<keyword evidence="10" id="KW-0503">Monooxygenase</keyword>
<dbReference type="GO" id="GO:0005506">
    <property type="term" value="F:iron ion binding"/>
    <property type="evidence" value="ECO:0007669"/>
    <property type="project" value="InterPro"/>
</dbReference>
<evidence type="ECO:0000256" key="10">
    <source>
        <dbReference type="ARBA" id="ARBA00023033"/>
    </source>
</evidence>
<dbReference type="GO" id="GO:0016020">
    <property type="term" value="C:membrane"/>
    <property type="evidence" value="ECO:0007669"/>
    <property type="project" value="UniProtKB-SubCell"/>
</dbReference>
<name>A0AAV5CIN1_ELECO</name>
<keyword evidence="8" id="KW-0560">Oxidoreductase</keyword>
<evidence type="ECO:0000256" key="7">
    <source>
        <dbReference type="ARBA" id="ARBA00022989"/>
    </source>
</evidence>
<dbReference type="GO" id="GO:0004497">
    <property type="term" value="F:monooxygenase activity"/>
    <property type="evidence" value="ECO:0007669"/>
    <property type="project" value="UniProtKB-KW"/>
</dbReference>
<protein>
    <submittedName>
        <fullName evidence="13">Uncharacterized protein</fullName>
    </submittedName>
</protein>
<dbReference type="GO" id="GO:0016705">
    <property type="term" value="F:oxidoreductase activity, acting on paired donors, with incorporation or reduction of molecular oxygen"/>
    <property type="evidence" value="ECO:0007669"/>
    <property type="project" value="InterPro"/>
</dbReference>
<dbReference type="Proteomes" id="UP001054889">
    <property type="component" value="Unassembled WGS sequence"/>
</dbReference>
<evidence type="ECO:0000256" key="4">
    <source>
        <dbReference type="ARBA" id="ARBA00022617"/>
    </source>
</evidence>
<keyword evidence="14" id="KW-1185">Reference proteome</keyword>
<sequence>MIVNAHCSGMAFALVNVKLVLAILLFHFDWELPRGMEPVDLDMTEEIGGHCPAAPRAHASSCRGSALTS</sequence>
<evidence type="ECO:0000256" key="1">
    <source>
        <dbReference type="ARBA" id="ARBA00001971"/>
    </source>
</evidence>
<evidence type="ECO:0000256" key="2">
    <source>
        <dbReference type="ARBA" id="ARBA00004167"/>
    </source>
</evidence>
<comment type="similarity">
    <text evidence="3">Belongs to the cytochrome P450 family.</text>
</comment>
<dbReference type="AlphaFoldDB" id="A0AAV5CIN1"/>
<keyword evidence="6" id="KW-0479">Metal-binding</keyword>
<evidence type="ECO:0000256" key="12">
    <source>
        <dbReference type="SAM" id="Phobius"/>
    </source>
</evidence>
<evidence type="ECO:0000256" key="3">
    <source>
        <dbReference type="ARBA" id="ARBA00010617"/>
    </source>
</evidence>
<evidence type="ECO:0000256" key="5">
    <source>
        <dbReference type="ARBA" id="ARBA00022692"/>
    </source>
</evidence>
<evidence type="ECO:0000256" key="6">
    <source>
        <dbReference type="ARBA" id="ARBA00022723"/>
    </source>
</evidence>
<organism evidence="13 14">
    <name type="scientific">Eleusine coracana subsp. coracana</name>
    <dbReference type="NCBI Taxonomy" id="191504"/>
    <lineage>
        <taxon>Eukaryota</taxon>
        <taxon>Viridiplantae</taxon>
        <taxon>Streptophyta</taxon>
        <taxon>Embryophyta</taxon>
        <taxon>Tracheophyta</taxon>
        <taxon>Spermatophyta</taxon>
        <taxon>Magnoliopsida</taxon>
        <taxon>Liliopsida</taxon>
        <taxon>Poales</taxon>
        <taxon>Poaceae</taxon>
        <taxon>PACMAD clade</taxon>
        <taxon>Chloridoideae</taxon>
        <taxon>Cynodonteae</taxon>
        <taxon>Eleusininae</taxon>
        <taxon>Eleusine</taxon>
    </lineage>
</organism>
<evidence type="ECO:0000256" key="9">
    <source>
        <dbReference type="ARBA" id="ARBA00023004"/>
    </source>
</evidence>
<dbReference type="GO" id="GO:0020037">
    <property type="term" value="F:heme binding"/>
    <property type="evidence" value="ECO:0007669"/>
    <property type="project" value="InterPro"/>
</dbReference>
<comment type="caution">
    <text evidence="13">The sequence shown here is derived from an EMBL/GenBank/DDBJ whole genome shotgun (WGS) entry which is preliminary data.</text>
</comment>
<accession>A0AAV5CIN1</accession>
<gene>
    <name evidence="13" type="primary">ga14852</name>
    <name evidence="13" type="ORF">PR202_ga14852</name>
</gene>
<evidence type="ECO:0000313" key="13">
    <source>
        <dbReference type="EMBL" id="GJM97891.1"/>
    </source>
</evidence>
<proteinExistence type="inferred from homology"/>
<keyword evidence="11 12" id="KW-0472">Membrane</keyword>
<comment type="cofactor">
    <cofactor evidence="1">
        <name>heme</name>
        <dbReference type="ChEBI" id="CHEBI:30413"/>
    </cofactor>
</comment>
<keyword evidence="7 12" id="KW-1133">Transmembrane helix</keyword>
<dbReference type="SUPFAM" id="SSF48264">
    <property type="entry name" value="Cytochrome P450"/>
    <property type="match status" value="1"/>
</dbReference>
<keyword evidence="5 12" id="KW-0812">Transmembrane</keyword>
<dbReference type="InterPro" id="IPR052306">
    <property type="entry name" value="CYP450_71D"/>
</dbReference>
<dbReference type="InterPro" id="IPR036396">
    <property type="entry name" value="Cyt_P450_sf"/>
</dbReference>
<evidence type="ECO:0000256" key="11">
    <source>
        <dbReference type="ARBA" id="ARBA00023136"/>
    </source>
</evidence>
<dbReference type="EMBL" id="BQKI01000007">
    <property type="protein sequence ID" value="GJM97891.1"/>
    <property type="molecule type" value="Genomic_DNA"/>
</dbReference>